<reference evidence="5" key="1">
    <citation type="journal article" date="2023" name="Mol. Phylogenet. Evol.">
        <title>Genome-scale phylogeny and comparative genomics of the fungal order Sordariales.</title>
        <authorList>
            <person name="Hensen N."/>
            <person name="Bonometti L."/>
            <person name="Westerberg I."/>
            <person name="Brannstrom I.O."/>
            <person name="Guillou S."/>
            <person name="Cros-Aarteil S."/>
            <person name="Calhoun S."/>
            <person name="Haridas S."/>
            <person name="Kuo A."/>
            <person name="Mondo S."/>
            <person name="Pangilinan J."/>
            <person name="Riley R."/>
            <person name="LaButti K."/>
            <person name="Andreopoulos B."/>
            <person name="Lipzen A."/>
            <person name="Chen C."/>
            <person name="Yan M."/>
            <person name="Daum C."/>
            <person name="Ng V."/>
            <person name="Clum A."/>
            <person name="Steindorff A."/>
            <person name="Ohm R.A."/>
            <person name="Martin F."/>
            <person name="Silar P."/>
            <person name="Natvig D.O."/>
            <person name="Lalanne C."/>
            <person name="Gautier V."/>
            <person name="Ament-Velasquez S.L."/>
            <person name="Kruys A."/>
            <person name="Hutchinson M.I."/>
            <person name="Powell A.J."/>
            <person name="Barry K."/>
            <person name="Miller A.N."/>
            <person name="Grigoriev I.V."/>
            <person name="Debuchy R."/>
            <person name="Gladieux P."/>
            <person name="Hiltunen Thoren M."/>
            <person name="Johannesson H."/>
        </authorList>
    </citation>
    <scope>NUCLEOTIDE SEQUENCE</scope>
    <source>
        <strain evidence="5">PSN293</strain>
    </source>
</reference>
<dbReference type="GO" id="GO:0030246">
    <property type="term" value="F:carbohydrate binding"/>
    <property type="evidence" value="ECO:0007669"/>
    <property type="project" value="InterPro"/>
</dbReference>
<keyword evidence="3" id="KW-0119">Carbohydrate metabolism</keyword>
<evidence type="ECO:0000313" key="6">
    <source>
        <dbReference type="Proteomes" id="UP001301769"/>
    </source>
</evidence>
<dbReference type="Gene3D" id="2.70.98.10">
    <property type="match status" value="1"/>
</dbReference>
<keyword evidence="4" id="KW-0732">Signal</keyword>
<dbReference type="PANTHER" id="PTHR10091:SF2">
    <property type="entry name" value="ALDOSE 1-EPIMERASE"/>
    <property type="match status" value="1"/>
</dbReference>
<sequence length="381" mass="41224">MHGLNIITASIGMAWGVAGQGVPKPGADGRYTISAPGIRAQFIAYGATLTNLFVNNKNGKEVDVVLGYDDAAYYPKDTSHPTYNSIPGRYANRIGKAQFTIDGKTYRTQKNDGQNTLHSGTNNWSYRFWNVTDVSTDSITFSIVDKEGESTGMTGTVLGNVTYSVAANATWNIKMMATSADVKTPLMLTQHTYFNLDAYKNPSTSQIWDHTLSMPYSRRYLAIDSGALPTGQILTASAGSINDFASAPKPLGHARSTSAFRGNCGSGCEGYNGFWVFDDNTPKDAVILTLASPWSGIKADLRTNQVGVVLYTCAWSDGSANLKKTQGTGSRKKVEKSSCIAIEAQDYIDGINRPAWGRVDAQITGPGEVYLWSSSWTFSQL</sequence>
<name>A0AAN6XYB7_9PEZI</name>
<evidence type="ECO:0000256" key="1">
    <source>
        <dbReference type="ARBA" id="ARBA00006206"/>
    </source>
</evidence>
<evidence type="ECO:0000256" key="2">
    <source>
        <dbReference type="ARBA" id="ARBA00023235"/>
    </source>
</evidence>
<dbReference type="InterPro" id="IPR014718">
    <property type="entry name" value="GH-type_carb-bd"/>
</dbReference>
<feature type="signal peptide" evidence="4">
    <location>
        <begin position="1"/>
        <end position="19"/>
    </location>
</feature>
<evidence type="ECO:0000256" key="3">
    <source>
        <dbReference type="ARBA" id="ARBA00023277"/>
    </source>
</evidence>
<organism evidence="5 6">
    <name type="scientific">Rhypophila decipiens</name>
    <dbReference type="NCBI Taxonomy" id="261697"/>
    <lineage>
        <taxon>Eukaryota</taxon>
        <taxon>Fungi</taxon>
        <taxon>Dikarya</taxon>
        <taxon>Ascomycota</taxon>
        <taxon>Pezizomycotina</taxon>
        <taxon>Sordariomycetes</taxon>
        <taxon>Sordariomycetidae</taxon>
        <taxon>Sordariales</taxon>
        <taxon>Naviculisporaceae</taxon>
        <taxon>Rhypophila</taxon>
    </lineage>
</organism>
<dbReference type="SUPFAM" id="SSF74650">
    <property type="entry name" value="Galactose mutarotase-like"/>
    <property type="match status" value="1"/>
</dbReference>
<dbReference type="PANTHER" id="PTHR10091">
    <property type="entry name" value="ALDOSE-1-EPIMERASE"/>
    <property type="match status" value="1"/>
</dbReference>
<dbReference type="AlphaFoldDB" id="A0AAN6XYB7"/>
<dbReference type="GO" id="GO:0006006">
    <property type="term" value="P:glucose metabolic process"/>
    <property type="evidence" value="ECO:0007669"/>
    <property type="project" value="TreeGrafter"/>
</dbReference>
<dbReference type="InterPro" id="IPR011013">
    <property type="entry name" value="Gal_mutarotase_sf_dom"/>
</dbReference>
<evidence type="ECO:0000313" key="5">
    <source>
        <dbReference type="EMBL" id="KAK4209178.1"/>
    </source>
</evidence>
<comment type="caution">
    <text evidence="5">The sequence shown here is derived from an EMBL/GenBank/DDBJ whole genome shotgun (WGS) entry which is preliminary data.</text>
</comment>
<comment type="similarity">
    <text evidence="1">Belongs to the aldose epimerase family.</text>
</comment>
<accession>A0AAN6XYB7</accession>
<evidence type="ECO:0000256" key="4">
    <source>
        <dbReference type="SAM" id="SignalP"/>
    </source>
</evidence>
<proteinExistence type="inferred from homology"/>
<dbReference type="FunFam" id="2.70.98.10:FF:000014">
    <property type="entry name" value="Aldose 1-epimerase, putative"/>
    <property type="match status" value="1"/>
</dbReference>
<reference evidence="5" key="2">
    <citation type="submission" date="2023-05" db="EMBL/GenBank/DDBJ databases">
        <authorList>
            <consortium name="Lawrence Berkeley National Laboratory"/>
            <person name="Steindorff A."/>
            <person name="Hensen N."/>
            <person name="Bonometti L."/>
            <person name="Westerberg I."/>
            <person name="Brannstrom I.O."/>
            <person name="Guillou S."/>
            <person name="Cros-Aarteil S."/>
            <person name="Calhoun S."/>
            <person name="Haridas S."/>
            <person name="Kuo A."/>
            <person name="Mondo S."/>
            <person name="Pangilinan J."/>
            <person name="Riley R."/>
            <person name="Labutti K."/>
            <person name="Andreopoulos B."/>
            <person name="Lipzen A."/>
            <person name="Chen C."/>
            <person name="Yanf M."/>
            <person name="Daum C."/>
            <person name="Ng V."/>
            <person name="Clum A."/>
            <person name="Ohm R."/>
            <person name="Martin F."/>
            <person name="Silar P."/>
            <person name="Natvig D."/>
            <person name="Lalanne C."/>
            <person name="Gautier V."/>
            <person name="Ament-Velasquez S.L."/>
            <person name="Kruys A."/>
            <person name="Hutchinson M.I."/>
            <person name="Powell A.J."/>
            <person name="Barry K."/>
            <person name="Miller A.N."/>
            <person name="Grigoriev I.V."/>
            <person name="Debuchy R."/>
            <person name="Gladieux P."/>
            <person name="Thoren M.H."/>
            <person name="Johannesson H."/>
        </authorList>
    </citation>
    <scope>NUCLEOTIDE SEQUENCE</scope>
    <source>
        <strain evidence="5">PSN293</strain>
    </source>
</reference>
<dbReference type="CDD" id="cd09019">
    <property type="entry name" value="galactose_mutarotase_like"/>
    <property type="match status" value="1"/>
</dbReference>
<feature type="chain" id="PRO_5043009505" evidence="4">
    <location>
        <begin position="20"/>
        <end position="381"/>
    </location>
</feature>
<dbReference type="GO" id="GO:0004034">
    <property type="term" value="F:aldose 1-epimerase activity"/>
    <property type="evidence" value="ECO:0007669"/>
    <property type="project" value="TreeGrafter"/>
</dbReference>
<dbReference type="InterPro" id="IPR047215">
    <property type="entry name" value="Galactose_mutarotase-like"/>
</dbReference>
<dbReference type="Pfam" id="PF01263">
    <property type="entry name" value="Aldose_epim"/>
    <property type="match status" value="1"/>
</dbReference>
<keyword evidence="2" id="KW-0413">Isomerase</keyword>
<dbReference type="GO" id="GO:0033499">
    <property type="term" value="P:galactose catabolic process via UDP-galactose, Leloir pathway"/>
    <property type="evidence" value="ECO:0007669"/>
    <property type="project" value="TreeGrafter"/>
</dbReference>
<gene>
    <name evidence="5" type="ORF">QBC37DRAFT_295085</name>
</gene>
<keyword evidence="6" id="KW-1185">Reference proteome</keyword>
<dbReference type="Proteomes" id="UP001301769">
    <property type="component" value="Unassembled WGS sequence"/>
</dbReference>
<dbReference type="InterPro" id="IPR008183">
    <property type="entry name" value="Aldose_1/G6P_1-epimerase"/>
</dbReference>
<protein>
    <submittedName>
        <fullName evidence="5">Galactose mutarotase-like domain-containing protein</fullName>
    </submittedName>
</protein>
<dbReference type="EMBL" id="MU858213">
    <property type="protein sequence ID" value="KAK4209178.1"/>
    <property type="molecule type" value="Genomic_DNA"/>
</dbReference>